<accession>A0A6C0U1Q2</accession>
<keyword evidence="2" id="KW-1185">Reference proteome</keyword>
<evidence type="ECO:0000313" key="2">
    <source>
        <dbReference type="Proteomes" id="UP000477680"/>
    </source>
</evidence>
<dbReference type="RefSeq" id="WP_163495408.1">
    <property type="nucleotide sequence ID" value="NZ_CP048711.1"/>
</dbReference>
<protein>
    <submittedName>
        <fullName evidence="1">Uncharacterized protein</fullName>
    </submittedName>
</protein>
<reference evidence="1 2" key="1">
    <citation type="submission" date="2020-02" db="EMBL/GenBank/DDBJ databases">
        <title>Genome sequencing for Kineobactrum sp. M2.</title>
        <authorList>
            <person name="Park S.-J."/>
        </authorList>
    </citation>
    <scope>NUCLEOTIDE SEQUENCE [LARGE SCALE GENOMIC DNA]</scope>
    <source>
        <strain evidence="1 2">M2</strain>
    </source>
</reference>
<dbReference type="InterPro" id="IPR015943">
    <property type="entry name" value="WD40/YVTN_repeat-like_dom_sf"/>
</dbReference>
<evidence type="ECO:0000313" key="1">
    <source>
        <dbReference type="EMBL" id="QIB65971.1"/>
    </source>
</evidence>
<dbReference type="Proteomes" id="UP000477680">
    <property type="component" value="Chromosome"/>
</dbReference>
<gene>
    <name evidence="1" type="ORF">G3T16_11620</name>
</gene>
<dbReference type="Gene3D" id="2.130.10.10">
    <property type="entry name" value="YVTN repeat-like/Quinoprotein amine dehydrogenase"/>
    <property type="match status" value="1"/>
</dbReference>
<dbReference type="AlphaFoldDB" id="A0A6C0U1Q2"/>
<name>A0A6C0U1Q2_9GAMM</name>
<dbReference type="EMBL" id="CP048711">
    <property type="protein sequence ID" value="QIB65971.1"/>
    <property type="molecule type" value="Genomic_DNA"/>
</dbReference>
<dbReference type="KEGG" id="kim:G3T16_11620"/>
<dbReference type="SUPFAM" id="SSF82171">
    <property type="entry name" value="DPP6 N-terminal domain-like"/>
    <property type="match status" value="1"/>
</dbReference>
<sequence length="416" mass="47047">MTNVRSLLKSVPGIIAAVRFSKRVQQRFRRLLHHRNVEEVSAGQYTIVDATRNMFVGYYDHSPFKPNDESLLLVHTTSHPAWKKPSPKIPVAIQLLDWKSGRIVKKLGESYSWNWQQGARATWLDADTVAFNIYDKNTNSYKARLVRASGEWVGDLPLSIQESDCNGRIYSISYEALALVRPDYGYRNHIGMKRECPESDIEMYDTRTRTKQLLLSIADLNESAALRYNVTPRHAKLNHVMAAPDGSHLVFLHRYFIGARRVTDLYVLDADGNNKYRLVEDQGVSHVCWLDEATILVTMDGVKGFGYYRVDIARGTSELVKPFSDGHPNPVDSSVFLTDTYPDSYGLRRLILISFREGGVTEVCVSSEPLLFLGETRCDLHPSLSPSMQWIQIDCAVGHQRCIAVVPNPHACSVES</sequence>
<organism evidence="1 2">
    <name type="scientific">Kineobactrum salinum</name>
    <dbReference type="NCBI Taxonomy" id="2708301"/>
    <lineage>
        <taxon>Bacteria</taxon>
        <taxon>Pseudomonadati</taxon>
        <taxon>Pseudomonadota</taxon>
        <taxon>Gammaproteobacteria</taxon>
        <taxon>Cellvibrionales</taxon>
        <taxon>Halieaceae</taxon>
        <taxon>Kineobactrum</taxon>
    </lineage>
</organism>
<proteinExistence type="predicted"/>